<organism evidence="2 3">
    <name type="scientific">Streptomyces flavochromogenes</name>
    <dbReference type="NCBI Taxonomy" id="68199"/>
    <lineage>
        <taxon>Bacteria</taxon>
        <taxon>Bacillati</taxon>
        <taxon>Actinomycetota</taxon>
        <taxon>Actinomycetes</taxon>
        <taxon>Kitasatosporales</taxon>
        <taxon>Streptomycetaceae</taxon>
        <taxon>Streptomyces</taxon>
    </lineage>
</organism>
<evidence type="ECO:0000256" key="1">
    <source>
        <dbReference type="SAM" id="MobiDB-lite"/>
    </source>
</evidence>
<feature type="region of interest" description="Disordered" evidence="1">
    <location>
        <begin position="1"/>
        <end position="54"/>
    </location>
</feature>
<proteinExistence type="predicted"/>
<gene>
    <name evidence="2" type="ORF">ACFY8C_19250</name>
</gene>
<evidence type="ECO:0000313" key="2">
    <source>
        <dbReference type="EMBL" id="MFF5920454.1"/>
    </source>
</evidence>
<name>A0ABW6XSI0_9ACTN</name>
<keyword evidence="3" id="KW-1185">Reference proteome</keyword>
<dbReference type="EMBL" id="JBIBDZ010000005">
    <property type="protein sequence ID" value="MFF5920454.1"/>
    <property type="molecule type" value="Genomic_DNA"/>
</dbReference>
<reference evidence="2 3" key="1">
    <citation type="submission" date="2024-10" db="EMBL/GenBank/DDBJ databases">
        <title>The Natural Products Discovery Center: Release of the First 8490 Sequenced Strains for Exploring Actinobacteria Biosynthetic Diversity.</title>
        <authorList>
            <person name="Kalkreuter E."/>
            <person name="Kautsar S.A."/>
            <person name="Yang D."/>
            <person name="Bader C.D."/>
            <person name="Teijaro C.N."/>
            <person name="Fluegel L."/>
            <person name="Davis C.M."/>
            <person name="Simpson J.R."/>
            <person name="Lauterbach L."/>
            <person name="Steele A.D."/>
            <person name="Gui C."/>
            <person name="Meng S."/>
            <person name="Li G."/>
            <person name="Viehrig K."/>
            <person name="Ye F."/>
            <person name="Su P."/>
            <person name="Kiefer A.F."/>
            <person name="Nichols A."/>
            <person name="Cepeda A.J."/>
            <person name="Yan W."/>
            <person name="Fan B."/>
            <person name="Jiang Y."/>
            <person name="Adhikari A."/>
            <person name="Zheng C.-J."/>
            <person name="Schuster L."/>
            <person name="Cowan T.M."/>
            <person name="Smanski M.J."/>
            <person name="Chevrette M.G."/>
            <person name="De Carvalho L.P.S."/>
            <person name="Shen B."/>
        </authorList>
    </citation>
    <scope>NUCLEOTIDE SEQUENCE [LARGE SCALE GENOMIC DNA]</scope>
    <source>
        <strain evidence="2 3">NPDC012605</strain>
    </source>
</reference>
<evidence type="ECO:0000313" key="3">
    <source>
        <dbReference type="Proteomes" id="UP001602370"/>
    </source>
</evidence>
<feature type="compositionally biased region" description="Basic and acidic residues" evidence="1">
    <location>
        <begin position="9"/>
        <end position="38"/>
    </location>
</feature>
<accession>A0ABW6XSI0</accession>
<dbReference type="RefSeq" id="WP_167346840.1">
    <property type="nucleotide sequence ID" value="NZ_JBIBDZ010000005.1"/>
</dbReference>
<comment type="caution">
    <text evidence="2">The sequence shown here is derived from an EMBL/GenBank/DDBJ whole genome shotgun (WGS) entry which is preliminary data.</text>
</comment>
<protein>
    <submittedName>
        <fullName evidence="2">Uncharacterized protein</fullName>
    </submittedName>
</protein>
<sequence length="54" mass="6118">MAPHHKSNKQVEGDPDTGHSRGMPRRPDEDELAERLEEDREEVGLPPDGERQAD</sequence>
<dbReference type="Proteomes" id="UP001602370">
    <property type="component" value="Unassembled WGS sequence"/>
</dbReference>